<dbReference type="AlphaFoldDB" id="A0A1I4R0D9"/>
<comment type="subcellular location">
    <subcellularLocation>
        <location evidence="1">Membrane</location>
    </subcellularLocation>
</comment>
<comment type="similarity">
    <text evidence="3">Belongs to the methyl-accepting chemotaxis (MCP) protein family.</text>
</comment>
<keyword evidence="6" id="KW-1133">Transmembrane helix</keyword>
<sequence length="553" mass="60104">MSGVKRQRILREAAFLLAALPPALIPAWFLGPGTVSSLVSALVAAGIVLLAADRLLLAPRERDLECLARRARGEHTGTDPADPRAQAVLLHLDGFRDMTRRLSRTGTRIAVSAAEVAHASASLEKRMHAQVSTVNGIADASSEISSTLHTSVESSEAAARSARLTNDASQAGHECVEDAQRHMEEMMTRMAEASRTMSDLEGRAADIQRITEVISGIAEQTNLLALNAAIEAARAGSQGRGFAVVAEEVRNLANRTSSATAEIGEMVTVIHDQTHQAAGTIQQLVEAVEGSAGRVASVDEHLSAILDHSSGADSCIRTVVEGAEQNHGHLDEVTRSIQTVSGHLKETENDIAHLSTQADHLAERAETIYELLGDVGLGSVHDDVRREAEAAAAAVGRAFEEACDQGRITLEDLFDRDYRPIPDTDPVKYKTRFDDFTDRVLPPIQEPILERNPFVAFAGAVDDHGYFPTHNRRYSQPLTGDYRKDLAGNRTKRIFSDRTGSRCGSHEKPYLLQTYKRDTGEVMHDLSVPIYVKGRHWGGFRIGYHASEDDHSA</sequence>
<keyword evidence="6" id="KW-0812">Transmembrane</keyword>
<evidence type="ECO:0000256" key="4">
    <source>
        <dbReference type="PROSITE-ProRule" id="PRU00284"/>
    </source>
</evidence>
<dbReference type="Proteomes" id="UP000199556">
    <property type="component" value="Unassembled WGS sequence"/>
</dbReference>
<dbReference type="Gene3D" id="1.10.287.950">
    <property type="entry name" value="Methyl-accepting chemotaxis protein"/>
    <property type="match status" value="1"/>
</dbReference>
<dbReference type="GO" id="GO:0007165">
    <property type="term" value="P:signal transduction"/>
    <property type="evidence" value="ECO:0007669"/>
    <property type="project" value="UniProtKB-KW"/>
</dbReference>
<evidence type="ECO:0000256" key="3">
    <source>
        <dbReference type="ARBA" id="ARBA00029447"/>
    </source>
</evidence>
<keyword evidence="6" id="KW-0472">Membrane</keyword>
<feature type="coiled-coil region" evidence="5">
    <location>
        <begin position="176"/>
        <end position="210"/>
    </location>
</feature>
<gene>
    <name evidence="8" type="ORF">SAMN05421721_10649</name>
</gene>
<name>A0A1I4R0D9_ECTMO</name>
<evidence type="ECO:0000256" key="1">
    <source>
        <dbReference type="ARBA" id="ARBA00004370"/>
    </source>
</evidence>
<evidence type="ECO:0000256" key="5">
    <source>
        <dbReference type="SAM" id="Coils"/>
    </source>
</evidence>
<dbReference type="GO" id="GO:0016020">
    <property type="term" value="C:membrane"/>
    <property type="evidence" value="ECO:0007669"/>
    <property type="project" value="UniProtKB-SubCell"/>
</dbReference>
<feature type="domain" description="Methyl-accepting transducer" evidence="7">
    <location>
        <begin position="105"/>
        <end position="341"/>
    </location>
</feature>
<dbReference type="STRING" id="195064.SAMN05421721_10649"/>
<dbReference type="PANTHER" id="PTHR32089:SF120">
    <property type="entry name" value="METHYL-ACCEPTING CHEMOTAXIS PROTEIN TLPQ"/>
    <property type="match status" value="1"/>
</dbReference>
<accession>A0A1I4R0D9</accession>
<evidence type="ECO:0000313" key="8">
    <source>
        <dbReference type="EMBL" id="SFM45759.1"/>
    </source>
</evidence>
<dbReference type="GO" id="GO:0006935">
    <property type="term" value="P:chemotaxis"/>
    <property type="evidence" value="ECO:0007669"/>
    <property type="project" value="UniProtKB-ARBA"/>
</dbReference>
<dbReference type="SUPFAM" id="SSF58104">
    <property type="entry name" value="Methyl-accepting chemotaxis protein (MCP) signaling domain"/>
    <property type="match status" value="1"/>
</dbReference>
<dbReference type="SMART" id="SM00283">
    <property type="entry name" value="MA"/>
    <property type="match status" value="1"/>
</dbReference>
<organism evidence="8 9">
    <name type="scientific">Ectothiorhodospira mobilis</name>
    <dbReference type="NCBI Taxonomy" id="195064"/>
    <lineage>
        <taxon>Bacteria</taxon>
        <taxon>Pseudomonadati</taxon>
        <taxon>Pseudomonadota</taxon>
        <taxon>Gammaproteobacteria</taxon>
        <taxon>Chromatiales</taxon>
        <taxon>Ectothiorhodospiraceae</taxon>
        <taxon>Ectothiorhodospira</taxon>
    </lineage>
</organism>
<keyword evidence="9" id="KW-1185">Reference proteome</keyword>
<protein>
    <submittedName>
        <fullName evidence="8">Methyl-accepting chemotaxis protein</fullName>
    </submittedName>
</protein>
<feature type="transmembrane region" description="Helical" evidence="6">
    <location>
        <begin position="12"/>
        <end position="29"/>
    </location>
</feature>
<dbReference type="InterPro" id="IPR004089">
    <property type="entry name" value="MCPsignal_dom"/>
</dbReference>
<keyword evidence="2 4" id="KW-0807">Transducer</keyword>
<evidence type="ECO:0000259" key="7">
    <source>
        <dbReference type="PROSITE" id="PS50111"/>
    </source>
</evidence>
<evidence type="ECO:0000256" key="6">
    <source>
        <dbReference type="SAM" id="Phobius"/>
    </source>
</evidence>
<dbReference type="OrthoDB" id="2489132at2"/>
<dbReference type="CDD" id="cd11386">
    <property type="entry name" value="MCP_signal"/>
    <property type="match status" value="1"/>
</dbReference>
<dbReference type="EMBL" id="FOUO01000006">
    <property type="protein sequence ID" value="SFM45759.1"/>
    <property type="molecule type" value="Genomic_DNA"/>
</dbReference>
<dbReference type="Pfam" id="PF00015">
    <property type="entry name" value="MCPsignal"/>
    <property type="match status" value="1"/>
</dbReference>
<reference evidence="8 9" key="1">
    <citation type="submission" date="2016-10" db="EMBL/GenBank/DDBJ databases">
        <authorList>
            <person name="de Groot N.N."/>
        </authorList>
    </citation>
    <scope>NUCLEOTIDE SEQUENCE [LARGE SCALE GENOMIC DNA]</scope>
    <source>
        <strain evidence="8 9">DSM 4180</strain>
    </source>
</reference>
<dbReference type="PANTHER" id="PTHR32089">
    <property type="entry name" value="METHYL-ACCEPTING CHEMOTAXIS PROTEIN MCPB"/>
    <property type="match status" value="1"/>
</dbReference>
<evidence type="ECO:0000256" key="2">
    <source>
        <dbReference type="ARBA" id="ARBA00023224"/>
    </source>
</evidence>
<dbReference type="PROSITE" id="PS50111">
    <property type="entry name" value="CHEMOTAXIS_TRANSDUC_2"/>
    <property type="match status" value="1"/>
</dbReference>
<evidence type="ECO:0000313" key="9">
    <source>
        <dbReference type="Proteomes" id="UP000199556"/>
    </source>
</evidence>
<keyword evidence="5" id="KW-0175">Coiled coil</keyword>
<proteinExistence type="inferred from homology"/>